<evidence type="ECO:0000256" key="3">
    <source>
        <dbReference type="ARBA" id="ARBA00022475"/>
    </source>
</evidence>
<keyword evidence="4 7" id="KW-0812">Transmembrane</keyword>
<dbReference type="GO" id="GO:0005886">
    <property type="term" value="C:plasma membrane"/>
    <property type="evidence" value="ECO:0007669"/>
    <property type="project" value="UniProtKB-SubCell"/>
</dbReference>
<evidence type="ECO:0000256" key="4">
    <source>
        <dbReference type="ARBA" id="ARBA00022692"/>
    </source>
</evidence>
<protein>
    <submittedName>
        <fullName evidence="9">Carbohydrate ABC transporter membrane protein 2 (CUT1 family)</fullName>
    </submittedName>
</protein>
<keyword evidence="5 7" id="KW-1133">Transmembrane helix</keyword>
<accession>A0A2Y9BM66</accession>
<comment type="caution">
    <text evidence="9">The sequence shown here is derived from an EMBL/GenBank/DDBJ whole genome shotgun (WGS) entry which is preliminary data.</text>
</comment>
<evidence type="ECO:0000256" key="2">
    <source>
        <dbReference type="ARBA" id="ARBA00022448"/>
    </source>
</evidence>
<feature type="transmembrane region" description="Helical" evidence="7">
    <location>
        <begin position="233"/>
        <end position="252"/>
    </location>
</feature>
<evidence type="ECO:0000259" key="8">
    <source>
        <dbReference type="PROSITE" id="PS50928"/>
    </source>
</evidence>
<evidence type="ECO:0000313" key="10">
    <source>
        <dbReference type="Proteomes" id="UP000245845"/>
    </source>
</evidence>
<feature type="transmembrane region" description="Helical" evidence="7">
    <location>
        <begin position="94"/>
        <end position="116"/>
    </location>
</feature>
<feature type="transmembrane region" description="Helical" evidence="7">
    <location>
        <begin position="55"/>
        <end position="82"/>
    </location>
</feature>
<dbReference type="Gene3D" id="1.10.3720.10">
    <property type="entry name" value="MetI-like"/>
    <property type="match status" value="1"/>
</dbReference>
<evidence type="ECO:0000256" key="1">
    <source>
        <dbReference type="ARBA" id="ARBA00004651"/>
    </source>
</evidence>
<feature type="transmembrane region" description="Helical" evidence="7">
    <location>
        <begin position="175"/>
        <end position="196"/>
    </location>
</feature>
<dbReference type="RefSeq" id="WP_109732286.1">
    <property type="nucleotide sequence ID" value="NZ_BAAACK010000029.1"/>
</dbReference>
<evidence type="ECO:0000313" key="9">
    <source>
        <dbReference type="EMBL" id="PWJ27924.1"/>
    </source>
</evidence>
<dbReference type="OrthoDB" id="9771544at2"/>
<dbReference type="EMBL" id="QGDL01000010">
    <property type="protein sequence ID" value="PWJ27924.1"/>
    <property type="molecule type" value="Genomic_DNA"/>
</dbReference>
<dbReference type="PANTHER" id="PTHR43744">
    <property type="entry name" value="ABC TRANSPORTER PERMEASE PROTEIN MG189-RELATED-RELATED"/>
    <property type="match status" value="1"/>
</dbReference>
<keyword evidence="10" id="KW-1185">Reference proteome</keyword>
<keyword evidence="3" id="KW-1003">Cell membrane</keyword>
<organism evidence="9 10">
    <name type="scientific">Faecalicatena orotica</name>
    <dbReference type="NCBI Taxonomy" id="1544"/>
    <lineage>
        <taxon>Bacteria</taxon>
        <taxon>Bacillati</taxon>
        <taxon>Bacillota</taxon>
        <taxon>Clostridia</taxon>
        <taxon>Lachnospirales</taxon>
        <taxon>Lachnospiraceae</taxon>
        <taxon>Faecalicatena</taxon>
    </lineage>
</organism>
<comment type="similarity">
    <text evidence="7">Belongs to the binding-protein-dependent transport system permease family.</text>
</comment>
<dbReference type="InterPro" id="IPR000515">
    <property type="entry name" value="MetI-like"/>
</dbReference>
<dbReference type="CDD" id="cd06261">
    <property type="entry name" value="TM_PBP2"/>
    <property type="match status" value="1"/>
</dbReference>
<sequence>MKLKKKMRSVLPTYAVLIFFALIWILPLIIALTKSFTINGFGNYAYVLNYEKINYFRVISNSLFIGVVTAVTVTVITALAAFAFSKMHFRGQKIIYGAMLACLAVPVAAVTSPLFATIKNLGMLDTHFGVIIPLIAFNSPMMLLMLKNYFDTIPDELLESVRIDGGSSFCIWRQFMIPLSVPMIANVLILTFIYSWNDYLVPLLVMRSEENYPVTLAAQYFMSSTYQSPVDVARIYAVMIMLALPSILVYLVSQKFLVSGITSGSVKG</sequence>
<evidence type="ECO:0000256" key="6">
    <source>
        <dbReference type="ARBA" id="ARBA00023136"/>
    </source>
</evidence>
<feature type="domain" description="ABC transmembrane type-1" evidence="8">
    <location>
        <begin position="59"/>
        <end position="253"/>
    </location>
</feature>
<dbReference type="SUPFAM" id="SSF161098">
    <property type="entry name" value="MetI-like"/>
    <property type="match status" value="1"/>
</dbReference>
<evidence type="ECO:0000256" key="7">
    <source>
        <dbReference type="RuleBase" id="RU363032"/>
    </source>
</evidence>
<keyword evidence="2 7" id="KW-0813">Transport</keyword>
<dbReference type="InterPro" id="IPR035906">
    <property type="entry name" value="MetI-like_sf"/>
</dbReference>
<keyword evidence="6 7" id="KW-0472">Membrane</keyword>
<dbReference type="Proteomes" id="UP000245845">
    <property type="component" value="Unassembled WGS sequence"/>
</dbReference>
<dbReference type="AlphaFoldDB" id="A0A2Y9BM66"/>
<reference evidence="9 10" key="1">
    <citation type="submission" date="2018-05" db="EMBL/GenBank/DDBJ databases">
        <title>The Hungate 1000. A catalogue of reference genomes from the rumen microbiome.</title>
        <authorList>
            <person name="Kelly W."/>
        </authorList>
    </citation>
    <scope>NUCLEOTIDE SEQUENCE [LARGE SCALE GENOMIC DNA]</scope>
    <source>
        <strain evidence="9 10">NLAE-zl-C242</strain>
    </source>
</reference>
<dbReference type="GO" id="GO:0055085">
    <property type="term" value="P:transmembrane transport"/>
    <property type="evidence" value="ECO:0007669"/>
    <property type="project" value="InterPro"/>
</dbReference>
<comment type="subcellular location">
    <subcellularLocation>
        <location evidence="1 7">Cell membrane</location>
        <topology evidence="1 7">Multi-pass membrane protein</topology>
    </subcellularLocation>
</comment>
<dbReference type="PANTHER" id="PTHR43744:SF12">
    <property type="entry name" value="ABC TRANSPORTER PERMEASE PROTEIN MG189-RELATED"/>
    <property type="match status" value="1"/>
</dbReference>
<evidence type="ECO:0000256" key="5">
    <source>
        <dbReference type="ARBA" id="ARBA00022989"/>
    </source>
</evidence>
<name>A0A2Y9BM66_9FIRM</name>
<dbReference type="Pfam" id="PF00528">
    <property type="entry name" value="BPD_transp_1"/>
    <property type="match status" value="1"/>
</dbReference>
<proteinExistence type="inferred from homology"/>
<dbReference type="PROSITE" id="PS50928">
    <property type="entry name" value="ABC_TM1"/>
    <property type="match status" value="1"/>
</dbReference>
<feature type="transmembrane region" description="Helical" evidence="7">
    <location>
        <begin position="128"/>
        <end position="146"/>
    </location>
</feature>
<gene>
    <name evidence="9" type="ORF">A8806_11099</name>
</gene>